<dbReference type="EC" id="4.1.1.81" evidence="4"/>
<protein>
    <recommendedName>
        <fullName evidence="4">threonine-phosphate decarboxylase</fullName>
        <ecNumber evidence="4">4.1.1.81</ecNumber>
    </recommendedName>
    <alternativeName>
        <fullName evidence="8">L-threonine-O-3-phosphate decarboxylase</fullName>
    </alternativeName>
</protein>
<dbReference type="Proteomes" id="UP000559117">
    <property type="component" value="Unassembled WGS sequence"/>
</dbReference>
<keyword evidence="7 11" id="KW-0456">Lyase</keyword>
<dbReference type="Pfam" id="PF00155">
    <property type="entry name" value="Aminotran_1_2"/>
    <property type="match status" value="1"/>
</dbReference>
<dbReference type="Gene3D" id="3.40.640.10">
    <property type="entry name" value="Type I PLP-dependent aspartate aminotransferase-like (Major domain)"/>
    <property type="match status" value="1"/>
</dbReference>
<evidence type="ECO:0000256" key="5">
    <source>
        <dbReference type="ARBA" id="ARBA00022573"/>
    </source>
</evidence>
<dbReference type="RefSeq" id="WP_183861009.1">
    <property type="nucleotide sequence ID" value="NZ_JACHFH010000014.1"/>
</dbReference>
<dbReference type="InterPro" id="IPR015424">
    <property type="entry name" value="PyrdxlP-dep_Trfase"/>
</dbReference>
<dbReference type="GO" id="GO:0009236">
    <property type="term" value="P:cobalamin biosynthetic process"/>
    <property type="evidence" value="ECO:0007669"/>
    <property type="project" value="UniProtKB-UniPathway"/>
</dbReference>
<name>A0A840UJ74_9FIRM</name>
<comment type="pathway">
    <text evidence="3">Cofactor biosynthesis; adenosylcobalamin biosynthesis.</text>
</comment>
<comment type="caution">
    <text evidence="11">The sequence shown here is derived from an EMBL/GenBank/DDBJ whole genome shotgun (WGS) entry which is preliminary data.</text>
</comment>
<evidence type="ECO:0000256" key="8">
    <source>
        <dbReference type="ARBA" id="ARBA00029996"/>
    </source>
</evidence>
<keyword evidence="12" id="KW-1185">Reference proteome</keyword>
<accession>A0A840UJ74</accession>
<sequence>MQQEYEHGGAVDKISRQTGKENLLDFSANINPKGLSKSVRQAIENNIDNIIHYPDVEMMELKNKISSSYDIAAEDIIVGNGAVELIYILCHVLQPKKVLLTAPAFSEYERAAQSVNAQITYCNLLEKNNFELSLASLIVALKEQDILFLCNPNNPTGTLLETQDLTMIVEHAEANGCFVVIDESFMDFIANSEEFSAKPLLKNNHNLFVLHSLTKFFALPGLRLGFGACHDKEVVKRMQLSKDPWNVNVLAQKAGLAALNDNTYQRRSRNYMRSEINYLYEELLQQKKIKVYKPSVNYILINIQDSGMTASEFKDKMLDKGIIIRDCSNYPGLSEFFIRVAVRTRDENDVLLEAIEEILS</sequence>
<dbReference type="CDD" id="cd00609">
    <property type="entry name" value="AAT_like"/>
    <property type="match status" value="1"/>
</dbReference>
<dbReference type="PANTHER" id="PTHR42885">
    <property type="entry name" value="HISTIDINOL-PHOSPHATE AMINOTRANSFERASE-RELATED"/>
    <property type="match status" value="1"/>
</dbReference>
<evidence type="ECO:0000256" key="9">
    <source>
        <dbReference type="ARBA" id="ARBA00048531"/>
    </source>
</evidence>
<dbReference type="InterPro" id="IPR005860">
    <property type="entry name" value="CobD"/>
</dbReference>
<dbReference type="Gene3D" id="3.90.1150.10">
    <property type="entry name" value="Aspartate Aminotransferase, domain 1"/>
    <property type="match status" value="1"/>
</dbReference>
<dbReference type="InterPro" id="IPR004839">
    <property type="entry name" value="Aminotransferase_I/II_large"/>
</dbReference>
<dbReference type="UniPathway" id="UPA00148"/>
<dbReference type="GO" id="GO:0048472">
    <property type="term" value="F:threonine-phosphate decarboxylase activity"/>
    <property type="evidence" value="ECO:0007669"/>
    <property type="project" value="UniProtKB-EC"/>
</dbReference>
<evidence type="ECO:0000256" key="6">
    <source>
        <dbReference type="ARBA" id="ARBA00022898"/>
    </source>
</evidence>
<evidence type="ECO:0000259" key="10">
    <source>
        <dbReference type="Pfam" id="PF00155"/>
    </source>
</evidence>
<evidence type="ECO:0000256" key="1">
    <source>
        <dbReference type="ARBA" id="ARBA00001933"/>
    </source>
</evidence>
<gene>
    <name evidence="11" type="ORF">HNR32_001388</name>
</gene>
<dbReference type="InterPro" id="IPR015422">
    <property type="entry name" value="PyrdxlP-dep_Trfase_small"/>
</dbReference>
<comment type="catalytic activity">
    <reaction evidence="9">
        <text>O-phospho-L-threonine + H(+) = (R)-1-aminopropan-2-yl phosphate + CO2</text>
        <dbReference type="Rhea" id="RHEA:11492"/>
        <dbReference type="ChEBI" id="CHEBI:15378"/>
        <dbReference type="ChEBI" id="CHEBI:16526"/>
        <dbReference type="ChEBI" id="CHEBI:58563"/>
        <dbReference type="ChEBI" id="CHEBI:58675"/>
        <dbReference type="EC" id="4.1.1.81"/>
    </reaction>
</comment>
<proteinExistence type="predicted"/>
<reference evidence="11 12" key="1">
    <citation type="submission" date="2020-08" db="EMBL/GenBank/DDBJ databases">
        <title>Genomic Encyclopedia of Type Strains, Phase IV (KMG-IV): sequencing the most valuable type-strain genomes for metagenomic binning, comparative biology and taxonomic classification.</title>
        <authorList>
            <person name="Goeker M."/>
        </authorList>
    </citation>
    <scope>NUCLEOTIDE SEQUENCE [LARGE SCALE GENOMIC DNA]</scope>
    <source>
        <strain evidence="11 12">DSM 24661</strain>
    </source>
</reference>
<dbReference type="GO" id="GO:0030170">
    <property type="term" value="F:pyridoxal phosphate binding"/>
    <property type="evidence" value="ECO:0007669"/>
    <property type="project" value="InterPro"/>
</dbReference>
<keyword evidence="6" id="KW-0663">Pyridoxal phosphate</keyword>
<dbReference type="InterPro" id="IPR015421">
    <property type="entry name" value="PyrdxlP-dep_Trfase_major"/>
</dbReference>
<evidence type="ECO:0000256" key="4">
    <source>
        <dbReference type="ARBA" id="ARBA00012285"/>
    </source>
</evidence>
<dbReference type="InterPro" id="IPR004838">
    <property type="entry name" value="NHTrfase_class1_PyrdxlP-BS"/>
</dbReference>
<comment type="cofactor">
    <cofactor evidence="1">
        <name>pyridoxal 5'-phosphate</name>
        <dbReference type="ChEBI" id="CHEBI:597326"/>
    </cofactor>
</comment>
<dbReference type="AlphaFoldDB" id="A0A840UJ74"/>
<feature type="domain" description="Aminotransferase class I/classII large" evidence="10">
    <location>
        <begin position="22"/>
        <end position="355"/>
    </location>
</feature>
<evidence type="ECO:0000256" key="2">
    <source>
        <dbReference type="ARBA" id="ARBA00003444"/>
    </source>
</evidence>
<dbReference type="PANTHER" id="PTHR42885:SF1">
    <property type="entry name" value="THREONINE-PHOSPHATE DECARBOXYLASE"/>
    <property type="match status" value="1"/>
</dbReference>
<evidence type="ECO:0000313" key="11">
    <source>
        <dbReference type="EMBL" id="MBB5336240.1"/>
    </source>
</evidence>
<evidence type="ECO:0000256" key="7">
    <source>
        <dbReference type="ARBA" id="ARBA00023239"/>
    </source>
</evidence>
<evidence type="ECO:0000256" key="3">
    <source>
        <dbReference type="ARBA" id="ARBA00004953"/>
    </source>
</evidence>
<dbReference type="EMBL" id="JACHFH010000014">
    <property type="protein sequence ID" value="MBB5336240.1"/>
    <property type="molecule type" value="Genomic_DNA"/>
</dbReference>
<evidence type="ECO:0000313" key="12">
    <source>
        <dbReference type="Proteomes" id="UP000559117"/>
    </source>
</evidence>
<comment type="function">
    <text evidence="2">Decarboxylates L-threonine-O-3-phosphate to yield (R)-1-amino-2-propanol O-2-phosphate, the precursor for the linkage between the nucleotide loop and the corrin ring in cobalamin.</text>
</comment>
<dbReference type="PROSITE" id="PS00105">
    <property type="entry name" value="AA_TRANSFER_CLASS_1"/>
    <property type="match status" value="1"/>
</dbReference>
<dbReference type="NCBIfam" id="TIGR01140">
    <property type="entry name" value="L_thr_O3P_dcar"/>
    <property type="match status" value="1"/>
</dbReference>
<dbReference type="SUPFAM" id="SSF53383">
    <property type="entry name" value="PLP-dependent transferases"/>
    <property type="match status" value="1"/>
</dbReference>
<organism evidence="11 12">
    <name type="scientific">Pectinatus brassicae</name>
    <dbReference type="NCBI Taxonomy" id="862415"/>
    <lineage>
        <taxon>Bacteria</taxon>
        <taxon>Bacillati</taxon>
        <taxon>Bacillota</taxon>
        <taxon>Negativicutes</taxon>
        <taxon>Selenomonadales</taxon>
        <taxon>Selenomonadaceae</taxon>
        <taxon>Pectinatus</taxon>
    </lineage>
</organism>
<keyword evidence="5" id="KW-0169">Cobalamin biosynthesis</keyword>